<keyword evidence="1" id="KW-0472">Membrane</keyword>
<name>A0A7T5R3A5_9BACT</name>
<feature type="transmembrane region" description="Helical" evidence="1">
    <location>
        <begin position="12"/>
        <end position="28"/>
    </location>
</feature>
<dbReference type="AlphaFoldDB" id="A0A7T5R3A5"/>
<evidence type="ECO:0000256" key="1">
    <source>
        <dbReference type="SAM" id="Phobius"/>
    </source>
</evidence>
<proteinExistence type="predicted"/>
<dbReference type="Proteomes" id="UP000595362">
    <property type="component" value="Chromosome"/>
</dbReference>
<protein>
    <submittedName>
        <fullName evidence="2">Uncharacterized protein</fullName>
    </submittedName>
</protein>
<evidence type="ECO:0000313" key="2">
    <source>
        <dbReference type="EMBL" id="QQG36770.1"/>
    </source>
</evidence>
<keyword evidence="1" id="KW-0812">Transmembrane</keyword>
<organism evidence="2 3">
    <name type="scientific">Micavibrio aeruginosavorus</name>
    <dbReference type="NCBI Taxonomy" id="349221"/>
    <lineage>
        <taxon>Bacteria</taxon>
        <taxon>Pseudomonadati</taxon>
        <taxon>Bdellovibrionota</taxon>
        <taxon>Bdellovibrionia</taxon>
        <taxon>Bdellovibrionales</taxon>
        <taxon>Pseudobdellovibrionaceae</taxon>
        <taxon>Micavibrio</taxon>
    </lineage>
</organism>
<dbReference type="EMBL" id="CP066681">
    <property type="protein sequence ID" value="QQG36770.1"/>
    <property type="molecule type" value="Genomic_DNA"/>
</dbReference>
<keyword evidence="1" id="KW-1133">Transmembrane helix</keyword>
<reference evidence="2 3" key="1">
    <citation type="submission" date="2020-07" db="EMBL/GenBank/DDBJ databases">
        <title>Huge and variable diversity of episymbiotic CPR bacteria and DPANN archaea in groundwater ecosystems.</title>
        <authorList>
            <person name="He C.Y."/>
            <person name="Keren R."/>
            <person name="Whittaker M."/>
            <person name="Farag I.F."/>
            <person name="Doudna J."/>
            <person name="Cate J.H.D."/>
            <person name="Banfield J.F."/>
        </authorList>
    </citation>
    <scope>NUCLEOTIDE SEQUENCE [LARGE SCALE GENOMIC DNA]</scope>
    <source>
        <strain evidence="2">NC_groundwater_70_Ag_B-0.1um_54_66</strain>
    </source>
</reference>
<gene>
    <name evidence="2" type="ORF">HYS17_03070</name>
</gene>
<sequence length="190" mass="19708">MGGYNGKNRHVWIGTALLLLLASGLFLYQRHNVSGEKAALSLLGFSGSIESGQIVSGNIPNTSTVVRLKRPDGTSGGGGQGALHGFYRYLNATAGTWTMEVTRTTGTAGGDYEATMILIPGATSQSGGPNGSKGRLDSIAFRNGYTQSLSYTSAGELSSVTGSYGRSLGLASSGSRKILDGCEFVLVYHS</sequence>
<accession>A0A7T5R3A5</accession>
<evidence type="ECO:0000313" key="3">
    <source>
        <dbReference type="Proteomes" id="UP000595362"/>
    </source>
</evidence>